<dbReference type="Gene3D" id="2.40.30.160">
    <property type="match status" value="1"/>
</dbReference>
<keyword evidence="2" id="KW-1185">Reference proteome</keyword>
<protein>
    <submittedName>
        <fullName evidence="1">Folate-binding protein YgfZ</fullName>
    </submittedName>
</protein>
<dbReference type="EMBL" id="JABAEK010000023">
    <property type="protein sequence ID" value="NLQ18958.1"/>
    <property type="molecule type" value="Genomic_DNA"/>
</dbReference>
<dbReference type="AlphaFoldDB" id="A0A847QY55"/>
<evidence type="ECO:0000313" key="2">
    <source>
        <dbReference type="Proteomes" id="UP000586067"/>
    </source>
</evidence>
<reference evidence="1 2" key="1">
    <citation type="submission" date="2020-04" db="EMBL/GenBank/DDBJ databases">
        <title>Marinomonas sp. M1K-6 isolated from the deep seawater of the Mariana Trench.</title>
        <authorList>
            <person name="Li Y."/>
        </authorList>
    </citation>
    <scope>NUCLEOTIDE SEQUENCE [LARGE SCALE GENOMIC DNA]</scope>
    <source>
        <strain evidence="1 2">M1K-6</strain>
    </source>
</reference>
<organism evidence="1 2">
    <name type="scientific">Marinomonas profundi</name>
    <dbReference type="NCBI Taxonomy" id="2726122"/>
    <lineage>
        <taxon>Bacteria</taxon>
        <taxon>Pseudomonadati</taxon>
        <taxon>Pseudomonadota</taxon>
        <taxon>Gammaproteobacteria</taxon>
        <taxon>Oceanospirillales</taxon>
        <taxon>Oceanospirillaceae</taxon>
        <taxon>Marinomonas</taxon>
    </lineage>
</organism>
<dbReference type="RefSeq" id="WP_168827209.1">
    <property type="nucleotide sequence ID" value="NZ_CP073013.1"/>
</dbReference>
<proteinExistence type="predicted"/>
<dbReference type="InterPro" id="IPR017703">
    <property type="entry name" value="YgfZ/GCV_T_CS"/>
</dbReference>
<sequence>MTSLSNTVNAILQNEHVIAKQHHIGVLRVTGVDAKKFLQGQITCDIHKLTAENGLYGAICSVKGRIISNFYLLQDNADILMLMSKDLLDSTLSHLKKYAVFFKTELFNDKDHYQVYAKLTQSALDHAPESLAENLAVSQDKDTVKMTLCQYPLTIEWLIDRAENSATAEHNTALAGLSILSARPLISLDQSEQVLPQWLNMQRTGGISFTKGCYTGQEIVARMQYRGKSKKQLALATWQGQPSNAEDILDAQGKNIGQVLDVSAVEDTYFAQIILNIEPSDAQSLLLDKQVISLLPLPYQLDTKK</sequence>
<dbReference type="GO" id="GO:0016226">
    <property type="term" value="P:iron-sulfur cluster assembly"/>
    <property type="evidence" value="ECO:0007669"/>
    <property type="project" value="TreeGrafter"/>
</dbReference>
<dbReference type="SUPFAM" id="SSF103025">
    <property type="entry name" value="Folate-binding domain"/>
    <property type="match status" value="1"/>
</dbReference>
<evidence type="ECO:0000313" key="1">
    <source>
        <dbReference type="EMBL" id="NLQ18958.1"/>
    </source>
</evidence>
<dbReference type="Gene3D" id="3.30.70.1400">
    <property type="entry name" value="Aminomethyltransferase beta-barrel domains"/>
    <property type="match status" value="1"/>
</dbReference>
<dbReference type="InterPro" id="IPR045179">
    <property type="entry name" value="YgfZ/GcvT"/>
</dbReference>
<gene>
    <name evidence="1" type="ORF">HGG82_15225</name>
</gene>
<name>A0A847QY55_9GAMM</name>
<dbReference type="Proteomes" id="UP000586067">
    <property type="component" value="Unassembled WGS sequence"/>
</dbReference>
<accession>A0A847QY55</accession>
<dbReference type="PANTHER" id="PTHR22602">
    <property type="entry name" value="TRANSFERASE CAF17, MITOCHONDRIAL-RELATED"/>
    <property type="match status" value="1"/>
</dbReference>
<comment type="caution">
    <text evidence="1">The sequence shown here is derived from an EMBL/GenBank/DDBJ whole genome shotgun (WGS) entry which is preliminary data.</text>
</comment>
<dbReference type="NCBIfam" id="TIGR03317">
    <property type="entry name" value="ygfZ_signature"/>
    <property type="match status" value="1"/>
</dbReference>
<dbReference type="PANTHER" id="PTHR22602:SF0">
    <property type="entry name" value="TRANSFERASE CAF17, MITOCHONDRIAL-RELATED"/>
    <property type="match status" value="1"/>
</dbReference>